<keyword evidence="5 6" id="KW-0472">Membrane</keyword>
<dbReference type="PANTHER" id="PTHR43124:SF3">
    <property type="entry name" value="CHLORAMPHENICOL EFFLUX PUMP RV0191"/>
    <property type="match status" value="1"/>
</dbReference>
<dbReference type="InterPro" id="IPR050189">
    <property type="entry name" value="MFS_Efflux_Transporters"/>
</dbReference>
<evidence type="ECO:0000256" key="3">
    <source>
        <dbReference type="ARBA" id="ARBA00022692"/>
    </source>
</evidence>
<accession>A0A947D7V8</accession>
<name>A0A947D7V8_9HYPH</name>
<comment type="subcellular location">
    <subcellularLocation>
        <location evidence="1">Cell membrane</location>
        <topology evidence="1">Multi-pass membrane protein</topology>
    </subcellularLocation>
</comment>
<feature type="transmembrane region" description="Helical" evidence="6">
    <location>
        <begin position="329"/>
        <end position="348"/>
    </location>
</feature>
<dbReference type="InterPro" id="IPR036259">
    <property type="entry name" value="MFS_trans_sf"/>
</dbReference>
<protein>
    <submittedName>
        <fullName evidence="8">MFS transporter</fullName>
    </submittedName>
</protein>
<dbReference type="AlphaFoldDB" id="A0A947D7V8"/>
<feature type="transmembrane region" description="Helical" evidence="6">
    <location>
        <begin position="95"/>
        <end position="116"/>
    </location>
</feature>
<feature type="transmembrane region" description="Helical" evidence="6">
    <location>
        <begin position="69"/>
        <end position="89"/>
    </location>
</feature>
<sequence length="399" mass="40567">MVVTYAVLVAAYLLSQFFRAFLAVIAPELARDIGLDPADLGLVSGAFFAAFALAQVPIGMAFDRIGPRVTVSVLMLAAVAGSALFGVASRPWHPVAGMALIGIGCAPVFMGALFVIGRTAGAARFATLSSAIVGVGSLGNIFAATPFAATVAAIGWRNAMLSVAVLTLAGAAAVALLLRDPPPPAGAAKATGNPFAMGEVLRIRELWPMIPLALTGYPILAAVRGLWIGPYFSEVHGLGPLDRGNAVMVMGFAMILGSFVYGPLDRLFGTRKWVVASGSAVTVAALAVLALRPEVGVIGATIAFAAIGAFGMTYGVAMAHARAFLPEHVLGRGLSLMNACMIGGAGLLQPVSGILVGHFAAAGTPPAATFAILFGGFAVALTAALAVYLLARDARPARD</sequence>
<dbReference type="InterPro" id="IPR011701">
    <property type="entry name" value="MFS"/>
</dbReference>
<dbReference type="PANTHER" id="PTHR43124">
    <property type="entry name" value="PURINE EFFLUX PUMP PBUE"/>
    <property type="match status" value="1"/>
</dbReference>
<gene>
    <name evidence="8" type="ORF">KL771_03250</name>
</gene>
<feature type="transmembrane region" description="Helical" evidence="6">
    <location>
        <begin position="247"/>
        <end position="264"/>
    </location>
</feature>
<feature type="transmembrane region" description="Helical" evidence="6">
    <location>
        <begin position="159"/>
        <end position="178"/>
    </location>
</feature>
<feature type="transmembrane region" description="Helical" evidence="6">
    <location>
        <begin position="368"/>
        <end position="391"/>
    </location>
</feature>
<evidence type="ECO:0000256" key="6">
    <source>
        <dbReference type="SAM" id="Phobius"/>
    </source>
</evidence>
<evidence type="ECO:0000256" key="1">
    <source>
        <dbReference type="ARBA" id="ARBA00004651"/>
    </source>
</evidence>
<feature type="transmembrane region" description="Helical" evidence="6">
    <location>
        <begin position="128"/>
        <end position="153"/>
    </location>
</feature>
<organism evidence="8 9">
    <name type="scientific">Prosthecodimorpha staleyi</name>
    <dbReference type="NCBI Taxonomy" id="2840188"/>
    <lineage>
        <taxon>Bacteria</taxon>
        <taxon>Pseudomonadati</taxon>
        <taxon>Pseudomonadota</taxon>
        <taxon>Alphaproteobacteria</taxon>
        <taxon>Hyphomicrobiales</taxon>
        <taxon>Ancalomicrobiaceae</taxon>
        <taxon>Prosthecodimorpha</taxon>
    </lineage>
</organism>
<dbReference type="GO" id="GO:0022857">
    <property type="term" value="F:transmembrane transporter activity"/>
    <property type="evidence" value="ECO:0007669"/>
    <property type="project" value="InterPro"/>
</dbReference>
<feature type="transmembrane region" description="Helical" evidence="6">
    <location>
        <begin position="206"/>
        <end position="227"/>
    </location>
</feature>
<dbReference type="EMBL" id="JAHHZF010000002">
    <property type="protein sequence ID" value="MBT9288449.1"/>
    <property type="molecule type" value="Genomic_DNA"/>
</dbReference>
<evidence type="ECO:0000256" key="5">
    <source>
        <dbReference type="ARBA" id="ARBA00023136"/>
    </source>
</evidence>
<dbReference type="GO" id="GO:0005886">
    <property type="term" value="C:plasma membrane"/>
    <property type="evidence" value="ECO:0007669"/>
    <property type="project" value="UniProtKB-SubCell"/>
</dbReference>
<evidence type="ECO:0000256" key="2">
    <source>
        <dbReference type="ARBA" id="ARBA00022475"/>
    </source>
</evidence>
<feature type="transmembrane region" description="Helical" evidence="6">
    <location>
        <begin position="297"/>
        <end position="317"/>
    </location>
</feature>
<keyword evidence="9" id="KW-1185">Reference proteome</keyword>
<feature type="domain" description="Major facilitator superfamily (MFS) profile" evidence="7">
    <location>
        <begin position="4"/>
        <end position="395"/>
    </location>
</feature>
<dbReference type="SUPFAM" id="SSF103473">
    <property type="entry name" value="MFS general substrate transporter"/>
    <property type="match status" value="1"/>
</dbReference>
<dbReference type="RefSeq" id="WP_261967134.1">
    <property type="nucleotide sequence ID" value="NZ_JAHHZF010000002.1"/>
</dbReference>
<reference evidence="8 9" key="1">
    <citation type="submission" date="2021-06" db="EMBL/GenBank/DDBJ databases">
        <authorList>
            <person name="Grouzdev D.S."/>
            <person name="Koziaeva V."/>
        </authorList>
    </citation>
    <scope>NUCLEOTIDE SEQUENCE [LARGE SCALE GENOMIC DNA]</scope>
    <source>
        <strain evidence="8 9">22</strain>
    </source>
</reference>
<evidence type="ECO:0000313" key="9">
    <source>
        <dbReference type="Proteomes" id="UP000766595"/>
    </source>
</evidence>
<evidence type="ECO:0000313" key="8">
    <source>
        <dbReference type="EMBL" id="MBT9288449.1"/>
    </source>
</evidence>
<dbReference type="Proteomes" id="UP000766595">
    <property type="component" value="Unassembled WGS sequence"/>
</dbReference>
<dbReference type="InterPro" id="IPR020846">
    <property type="entry name" value="MFS_dom"/>
</dbReference>
<dbReference type="PROSITE" id="PS50850">
    <property type="entry name" value="MFS"/>
    <property type="match status" value="1"/>
</dbReference>
<keyword evidence="4 6" id="KW-1133">Transmembrane helix</keyword>
<dbReference type="Pfam" id="PF07690">
    <property type="entry name" value="MFS_1"/>
    <property type="match status" value="1"/>
</dbReference>
<evidence type="ECO:0000256" key="4">
    <source>
        <dbReference type="ARBA" id="ARBA00022989"/>
    </source>
</evidence>
<dbReference type="Gene3D" id="1.20.1250.20">
    <property type="entry name" value="MFS general substrate transporter like domains"/>
    <property type="match status" value="2"/>
</dbReference>
<feature type="transmembrane region" description="Helical" evidence="6">
    <location>
        <begin position="40"/>
        <end position="62"/>
    </location>
</feature>
<keyword evidence="3 6" id="KW-0812">Transmembrane</keyword>
<keyword evidence="2" id="KW-1003">Cell membrane</keyword>
<comment type="caution">
    <text evidence="8">The sequence shown here is derived from an EMBL/GenBank/DDBJ whole genome shotgun (WGS) entry which is preliminary data.</text>
</comment>
<feature type="transmembrane region" description="Helical" evidence="6">
    <location>
        <begin position="273"/>
        <end position="291"/>
    </location>
</feature>
<proteinExistence type="predicted"/>
<evidence type="ECO:0000259" key="7">
    <source>
        <dbReference type="PROSITE" id="PS50850"/>
    </source>
</evidence>